<dbReference type="SUPFAM" id="SSF55846">
    <property type="entry name" value="N-acetylmuramoyl-L-alanine amidase-like"/>
    <property type="match status" value="1"/>
</dbReference>
<dbReference type="SMART" id="SM00701">
    <property type="entry name" value="PGRP"/>
    <property type="match status" value="1"/>
</dbReference>
<comment type="similarity">
    <text evidence="1">Belongs to the N-acetylmuramoyl-L-alanine amidase 2 family.</text>
</comment>
<dbReference type="Gene3D" id="3.40.80.10">
    <property type="entry name" value="Peptidoglycan recognition protein-like"/>
    <property type="match status" value="1"/>
</dbReference>
<comment type="caution">
    <text evidence="3">The sequence shown here is derived from an EMBL/GenBank/DDBJ whole genome shotgun (WGS) entry which is preliminary data.</text>
</comment>
<organism evidence="3 4">
    <name type="scientific">Streptosporangium algeriense</name>
    <dbReference type="NCBI Taxonomy" id="1682748"/>
    <lineage>
        <taxon>Bacteria</taxon>
        <taxon>Bacillati</taxon>
        <taxon>Actinomycetota</taxon>
        <taxon>Actinomycetes</taxon>
        <taxon>Streptosporangiales</taxon>
        <taxon>Streptosporangiaceae</taxon>
        <taxon>Streptosporangium</taxon>
    </lineage>
</organism>
<dbReference type="CDD" id="cd06583">
    <property type="entry name" value="PGRP"/>
    <property type="match status" value="1"/>
</dbReference>
<keyword evidence="4" id="KW-1185">Reference proteome</keyword>
<name>A0ABW3DIL6_9ACTN</name>
<reference evidence="4" key="1">
    <citation type="journal article" date="2019" name="Int. J. Syst. Evol. Microbiol.">
        <title>The Global Catalogue of Microorganisms (GCM) 10K type strain sequencing project: providing services to taxonomists for standard genome sequencing and annotation.</title>
        <authorList>
            <consortium name="The Broad Institute Genomics Platform"/>
            <consortium name="The Broad Institute Genome Sequencing Center for Infectious Disease"/>
            <person name="Wu L."/>
            <person name="Ma J."/>
        </authorList>
    </citation>
    <scope>NUCLEOTIDE SEQUENCE [LARGE SCALE GENOMIC DNA]</scope>
    <source>
        <strain evidence="4">CCUG 62974</strain>
    </source>
</reference>
<evidence type="ECO:0000256" key="1">
    <source>
        <dbReference type="ARBA" id="ARBA00007553"/>
    </source>
</evidence>
<proteinExistence type="inferred from homology"/>
<evidence type="ECO:0000313" key="3">
    <source>
        <dbReference type="EMBL" id="MFD0883721.1"/>
    </source>
</evidence>
<evidence type="ECO:0000313" key="4">
    <source>
        <dbReference type="Proteomes" id="UP001597024"/>
    </source>
</evidence>
<dbReference type="PANTHER" id="PTHR11022">
    <property type="entry name" value="PEPTIDOGLYCAN RECOGNITION PROTEIN"/>
    <property type="match status" value="1"/>
</dbReference>
<dbReference type="InterPro" id="IPR002502">
    <property type="entry name" value="Amidase_domain"/>
</dbReference>
<gene>
    <name evidence="3" type="ORF">ACFQ08_04015</name>
</gene>
<dbReference type="InterPro" id="IPR006619">
    <property type="entry name" value="PGRP_domain_met/bac"/>
</dbReference>
<protein>
    <recommendedName>
        <fullName evidence="2">Peptidoglycan recognition protein family domain-containing protein</fullName>
    </recommendedName>
</protein>
<dbReference type="InterPro" id="IPR036505">
    <property type="entry name" value="Amidase/PGRP_sf"/>
</dbReference>
<sequence>MAIDLVTRAQWGAREPRGSYGRLTSTRGVKVHYTGGRVDPETLTDHSRCVAAVRGIQRGHMDGNGWIDIGYSLVVCSHRKVFVGRGPGHLPAANGAGLNSGHYAVLGLVGTSGVVMPPDTMLHGIRDAIEYLRAEGDVGTEIRGHRDGYSTDCPGDALYAWVQAGAPRPSTTVPPAVPPTEEEEVPEIVSLGLTAEATVKPNINHSPWWTEEYRDTAGWHPAGGQSIAPDADVWADLVAFIALRGLTPGEKVEVGFTRHLADGSLVDVAWPNGQLMAVHADVDGRMEANIGGHFKLSATNRGRVTIRHTSAGTVTMETTSAFKAILHRYV</sequence>
<feature type="domain" description="Peptidoglycan recognition protein family" evidence="2">
    <location>
        <begin position="3"/>
        <end position="149"/>
    </location>
</feature>
<dbReference type="EMBL" id="JBHTHX010000066">
    <property type="protein sequence ID" value="MFD0883721.1"/>
    <property type="molecule type" value="Genomic_DNA"/>
</dbReference>
<dbReference type="InterPro" id="IPR015510">
    <property type="entry name" value="PGRP"/>
</dbReference>
<dbReference type="Proteomes" id="UP001597024">
    <property type="component" value="Unassembled WGS sequence"/>
</dbReference>
<evidence type="ECO:0000259" key="2">
    <source>
        <dbReference type="SMART" id="SM00701"/>
    </source>
</evidence>
<dbReference type="PANTHER" id="PTHR11022:SF41">
    <property type="entry name" value="PEPTIDOGLYCAN-RECOGNITION PROTEIN LC-RELATED"/>
    <property type="match status" value="1"/>
</dbReference>
<accession>A0ABW3DIL6</accession>